<dbReference type="PROSITE" id="PS51257">
    <property type="entry name" value="PROKAR_LIPOPROTEIN"/>
    <property type="match status" value="1"/>
</dbReference>
<name>A0ABS0HDD5_9SPHN</name>
<dbReference type="InterPro" id="IPR002937">
    <property type="entry name" value="Amino_oxidase"/>
</dbReference>
<dbReference type="RefSeq" id="WP_196274615.1">
    <property type="nucleotide sequence ID" value="NZ_JADQDC010000002.1"/>
</dbReference>
<dbReference type="Gene3D" id="3.50.50.60">
    <property type="entry name" value="FAD/NAD(P)-binding domain"/>
    <property type="match status" value="1"/>
</dbReference>
<evidence type="ECO:0000259" key="1">
    <source>
        <dbReference type="Pfam" id="PF01593"/>
    </source>
</evidence>
<evidence type="ECO:0000313" key="3">
    <source>
        <dbReference type="Proteomes" id="UP000600799"/>
    </source>
</evidence>
<dbReference type="PANTHER" id="PTHR42923">
    <property type="entry name" value="PROTOPORPHYRINOGEN OXIDASE"/>
    <property type="match status" value="1"/>
</dbReference>
<keyword evidence="3" id="KW-1185">Reference proteome</keyword>
<dbReference type="InterPro" id="IPR036188">
    <property type="entry name" value="FAD/NAD-bd_sf"/>
</dbReference>
<comment type="caution">
    <text evidence="2">The sequence shown here is derived from an EMBL/GenBank/DDBJ whole genome shotgun (WGS) entry which is preliminary data.</text>
</comment>
<accession>A0ABS0HDD5</accession>
<dbReference type="PROSITE" id="PS51318">
    <property type="entry name" value="TAT"/>
    <property type="match status" value="1"/>
</dbReference>
<dbReference type="PANTHER" id="PTHR42923:SF39">
    <property type="entry name" value="AMINO OXIDASE"/>
    <property type="match status" value="1"/>
</dbReference>
<dbReference type="SUPFAM" id="SSF51905">
    <property type="entry name" value="FAD/NAD(P)-binding domain"/>
    <property type="match status" value="1"/>
</dbReference>
<dbReference type="EMBL" id="JADQDC010000002">
    <property type="protein sequence ID" value="MBF9150262.1"/>
    <property type="molecule type" value="Genomic_DNA"/>
</dbReference>
<evidence type="ECO:0000313" key="2">
    <source>
        <dbReference type="EMBL" id="MBF9150262.1"/>
    </source>
</evidence>
<dbReference type="Proteomes" id="UP000600799">
    <property type="component" value="Unassembled WGS sequence"/>
</dbReference>
<dbReference type="Pfam" id="PF01593">
    <property type="entry name" value="Amino_oxidase"/>
    <property type="match status" value="1"/>
</dbReference>
<dbReference type="InterPro" id="IPR006311">
    <property type="entry name" value="TAT_signal"/>
</dbReference>
<proteinExistence type="predicted"/>
<dbReference type="InterPro" id="IPR050464">
    <property type="entry name" value="Zeta_carotene_desat/Oxidored"/>
</dbReference>
<gene>
    <name evidence="2" type="ORF">I2488_04550</name>
</gene>
<sequence length="537" mass="58353">MKVEPTRRQVLEAATLGGGAMLLGGCAASALPGSLSGADWRRGHLVRDGKFPEATGPIEDVDVLIAGGGVSGLAAGWRLAEAGFTRFTLLELEDRTGGNARSGRNATSAYPLGAHYLPVPNREARALHHMLKQFGMIVGEERGAPVYDPLQLCADLEERLLWRGKWQEGLFPQTALSADDKEQYARFTAGMAAFRAAKGADGKPAFALPMALSSSDPQFRALDQQSFAQWLDANGYRSSLLRAYLRYCCRDDYGSEPEHVSAWAGIHYFAGRRGWAAGEDGDRELTWPEGNGRLVGLMARRIVGKIRTGHSVFRVERVDAGVVVHAFDHGISRTRRIRARAAVLAMPHFVAQRVAPQFAAKGDFSYAPWVVANVTVNRPPEGKGAPLAWDNVSAASESLGYVVATHQTSSADGGPTVLTWYLPLSRETPRQARKILMTRSLEAWQEVVRDDLLAMNPDLAGAIERIDVWQWGHAMVRPTPGFLSEPARLAATASSGPVWFAHSDLSGLSLFEEAHYRGVVAAESVLAHLSHPFESLV</sequence>
<protein>
    <submittedName>
        <fullName evidence="2">FAD-dependent oxidoreductase</fullName>
    </submittedName>
</protein>
<reference evidence="2 3" key="1">
    <citation type="submission" date="2020-11" db="EMBL/GenBank/DDBJ databases">
        <title>The genome sequence of Novosphingobium sp. 1Y9A.</title>
        <authorList>
            <person name="Liu Y."/>
        </authorList>
    </citation>
    <scope>NUCLEOTIDE SEQUENCE [LARGE SCALE GENOMIC DNA]</scope>
    <source>
        <strain evidence="2 3">1Y9A</strain>
    </source>
</reference>
<organism evidence="2 3">
    <name type="scientific">Novosphingobium jiangmenense</name>
    <dbReference type="NCBI Taxonomy" id="2791981"/>
    <lineage>
        <taxon>Bacteria</taxon>
        <taxon>Pseudomonadati</taxon>
        <taxon>Pseudomonadota</taxon>
        <taxon>Alphaproteobacteria</taxon>
        <taxon>Sphingomonadales</taxon>
        <taxon>Sphingomonadaceae</taxon>
        <taxon>Novosphingobium</taxon>
    </lineage>
</organism>
<feature type="domain" description="Amine oxidase" evidence="1">
    <location>
        <begin position="70"/>
        <end position="431"/>
    </location>
</feature>